<gene>
    <name evidence="7" type="ORF">ILEXP_LOCUS27842</name>
</gene>
<dbReference type="InterPro" id="IPR002885">
    <property type="entry name" value="PPR_rpt"/>
</dbReference>
<comment type="caution">
    <text evidence="7">The sequence shown here is derived from an EMBL/GenBank/DDBJ whole genome shotgun (WGS) entry which is preliminary data.</text>
</comment>
<evidence type="ECO:0000256" key="2">
    <source>
        <dbReference type="ARBA" id="ARBA00022528"/>
    </source>
</evidence>
<feature type="repeat" description="PPR" evidence="6">
    <location>
        <begin position="233"/>
        <end position="263"/>
    </location>
</feature>
<keyword evidence="8" id="KW-1185">Reference proteome</keyword>
<keyword evidence="5" id="KW-0809">Transit peptide</keyword>
<evidence type="ECO:0000256" key="1">
    <source>
        <dbReference type="ARBA" id="ARBA00004229"/>
    </source>
</evidence>
<accession>A0ABC8SQL6</accession>
<dbReference type="FunFam" id="1.25.40.10:FF:000090">
    <property type="entry name" value="Pentatricopeptide repeat-containing protein, chloroplastic"/>
    <property type="match status" value="1"/>
</dbReference>
<evidence type="ECO:0000313" key="7">
    <source>
        <dbReference type="EMBL" id="CAK9159158.1"/>
    </source>
</evidence>
<dbReference type="GO" id="GO:0009451">
    <property type="term" value="P:RNA modification"/>
    <property type="evidence" value="ECO:0007669"/>
    <property type="project" value="UniProtKB-ARBA"/>
</dbReference>
<name>A0ABC8SQL6_9AQUA</name>
<dbReference type="PANTHER" id="PTHR24015:SF2014">
    <property type="entry name" value="PENTATRICOPEPTIDE REPEAT-CONTAINING PROTEIN"/>
    <property type="match status" value="1"/>
</dbReference>
<dbReference type="Pfam" id="PF13041">
    <property type="entry name" value="PPR_2"/>
    <property type="match status" value="2"/>
</dbReference>
<dbReference type="Pfam" id="PF01535">
    <property type="entry name" value="PPR"/>
    <property type="match status" value="4"/>
</dbReference>
<dbReference type="Gene3D" id="1.25.40.10">
    <property type="entry name" value="Tetratricopeptide repeat domain"/>
    <property type="match status" value="4"/>
</dbReference>
<feature type="repeat" description="PPR" evidence="6">
    <location>
        <begin position="61"/>
        <end position="95"/>
    </location>
</feature>
<dbReference type="FunFam" id="1.25.40.10:FF:000436">
    <property type="entry name" value="Pentatricopeptide repeat-containing protein At5g39350 family"/>
    <property type="match status" value="1"/>
</dbReference>
<feature type="repeat" description="PPR" evidence="6">
    <location>
        <begin position="365"/>
        <end position="395"/>
    </location>
</feature>
<evidence type="ECO:0000256" key="6">
    <source>
        <dbReference type="PROSITE-ProRule" id="PRU00708"/>
    </source>
</evidence>
<dbReference type="NCBIfam" id="TIGR00756">
    <property type="entry name" value="PPR"/>
    <property type="match status" value="5"/>
</dbReference>
<feature type="repeat" description="PPR" evidence="6">
    <location>
        <begin position="163"/>
        <end position="197"/>
    </location>
</feature>
<feature type="repeat" description="PPR" evidence="6">
    <location>
        <begin position="264"/>
        <end position="298"/>
    </location>
</feature>
<evidence type="ECO:0008006" key="9">
    <source>
        <dbReference type="Google" id="ProtNLM"/>
    </source>
</evidence>
<proteinExistence type="predicted"/>
<dbReference type="GO" id="GO:0009507">
    <property type="term" value="C:chloroplast"/>
    <property type="evidence" value="ECO:0007669"/>
    <property type="project" value="UniProtKB-SubCell"/>
</dbReference>
<keyword evidence="3" id="KW-0934">Plastid</keyword>
<dbReference type="AlphaFoldDB" id="A0ABC8SQL6"/>
<dbReference type="InterPro" id="IPR011990">
    <property type="entry name" value="TPR-like_helical_dom_sf"/>
</dbReference>
<dbReference type="FunFam" id="1.25.40.10:FF:000351">
    <property type="entry name" value="Pentatricopeptide repeat-containing protein"/>
    <property type="match status" value="1"/>
</dbReference>
<protein>
    <recommendedName>
        <fullName evidence="9">Pentatricopeptide repeat-containing protein</fullName>
    </recommendedName>
</protein>
<organism evidence="7 8">
    <name type="scientific">Ilex paraguariensis</name>
    <name type="common">yerba mate</name>
    <dbReference type="NCBI Taxonomy" id="185542"/>
    <lineage>
        <taxon>Eukaryota</taxon>
        <taxon>Viridiplantae</taxon>
        <taxon>Streptophyta</taxon>
        <taxon>Embryophyta</taxon>
        <taxon>Tracheophyta</taxon>
        <taxon>Spermatophyta</taxon>
        <taxon>Magnoliopsida</taxon>
        <taxon>eudicotyledons</taxon>
        <taxon>Gunneridae</taxon>
        <taxon>Pentapetalae</taxon>
        <taxon>asterids</taxon>
        <taxon>campanulids</taxon>
        <taxon>Aquifoliales</taxon>
        <taxon>Aquifoliaceae</taxon>
        <taxon>Ilex</taxon>
    </lineage>
</organism>
<comment type="subcellular location">
    <subcellularLocation>
        <location evidence="1">Plastid</location>
        <location evidence="1">Chloroplast</location>
    </subcellularLocation>
</comment>
<keyword evidence="2" id="KW-0150">Chloroplast</keyword>
<sequence>MSLACAGLRALDFGKMVHGFIKKNDEIDSNLFVGSAMIELYSKCRMLDDALRVFEEYTQPDIVLWTTMITGFEQSGDAVEALSLFTRMVMLGRVCPDAITLVSVVSACGQLLNLKAGISVHGFAVKMGLYSGLSLSNAFLNLYAKTGCVNAASNLFKKMQEKDVISWGSLIACYAHNGAAKEALDVFSEMTHKRVEPNSVTVIGALQACEATCNLEEGKKIHEIAARKGFELDVLVCTALIDMYMNCGSPDEAVELFHRMTKKDAVCWAALLCGCVQNGMGGKSMGIFCNMLSSGIQPDAVVMAKILTACSELGILQQAFCLHGFVIKCGFSNNAFIGGSLIESYSKCCSLDNAIKVFEGINDRDIVIWSSMIAGYGMHGRGREALELFDQMVKNTTIRPNNVTFLSILSACSHVGLVKEGIELFNMMVHEYQLMPNSKHYGIMVDLLGRTGELDKAMGIINQMAVPGGPHVWGALLGACRIHQNTEMGEVAARNLFQLDPDHAGYYILLSNIYASDGKWDDMTKLRTLVKDKMLKKLSGQSRVEVRSEVTIS</sequence>
<dbReference type="PROSITE" id="PS51375">
    <property type="entry name" value="PPR"/>
    <property type="match status" value="5"/>
</dbReference>
<dbReference type="Pfam" id="PF13812">
    <property type="entry name" value="PPR_3"/>
    <property type="match status" value="1"/>
</dbReference>
<dbReference type="InterPro" id="IPR046960">
    <property type="entry name" value="PPR_At4g14850-like_plant"/>
</dbReference>
<dbReference type="InterPro" id="IPR046848">
    <property type="entry name" value="E_motif"/>
</dbReference>
<evidence type="ECO:0000256" key="4">
    <source>
        <dbReference type="ARBA" id="ARBA00022737"/>
    </source>
</evidence>
<reference evidence="7 8" key="1">
    <citation type="submission" date="2024-02" db="EMBL/GenBank/DDBJ databases">
        <authorList>
            <person name="Vignale AGUSTIN F."/>
            <person name="Sosa J E."/>
            <person name="Modenutti C."/>
        </authorList>
    </citation>
    <scope>NUCLEOTIDE SEQUENCE [LARGE SCALE GENOMIC DNA]</scope>
</reference>
<evidence type="ECO:0000256" key="5">
    <source>
        <dbReference type="ARBA" id="ARBA00022946"/>
    </source>
</evidence>
<keyword evidence="4" id="KW-0677">Repeat</keyword>
<dbReference type="Pfam" id="PF20431">
    <property type="entry name" value="E_motif"/>
    <property type="match status" value="1"/>
</dbReference>
<evidence type="ECO:0000256" key="3">
    <source>
        <dbReference type="ARBA" id="ARBA00022640"/>
    </source>
</evidence>
<dbReference type="SUPFAM" id="SSF48452">
    <property type="entry name" value="TPR-like"/>
    <property type="match status" value="1"/>
</dbReference>
<dbReference type="EMBL" id="CAUOFW020003306">
    <property type="protein sequence ID" value="CAK9159158.1"/>
    <property type="molecule type" value="Genomic_DNA"/>
</dbReference>
<dbReference type="PANTHER" id="PTHR24015">
    <property type="entry name" value="OS07G0578800 PROTEIN-RELATED"/>
    <property type="match status" value="1"/>
</dbReference>
<evidence type="ECO:0000313" key="8">
    <source>
        <dbReference type="Proteomes" id="UP001642360"/>
    </source>
</evidence>
<dbReference type="Proteomes" id="UP001642360">
    <property type="component" value="Unassembled WGS sequence"/>
</dbReference>
<dbReference type="FunFam" id="1.25.40.10:FF:000395">
    <property type="entry name" value="Pentatricopeptide repeat-containing protein chloroplastic"/>
    <property type="match status" value="1"/>
</dbReference>